<proteinExistence type="predicted"/>
<dbReference type="Proteomes" id="UP001652663">
    <property type="component" value="Chromosome 18"/>
</dbReference>
<evidence type="ECO:0000313" key="2">
    <source>
        <dbReference type="Proteomes" id="UP001652663"/>
    </source>
</evidence>
<evidence type="ECO:0000313" key="3">
    <source>
        <dbReference type="RefSeq" id="XP_070627714.1"/>
    </source>
</evidence>
<organism evidence="2 3">
    <name type="scientific">Bos indicus</name>
    <name type="common">Zebu</name>
    <dbReference type="NCBI Taxonomy" id="9915"/>
    <lineage>
        <taxon>Eukaryota</taxon>
        <taxon>Metazoa</taxon>
        <taxon>Chordata</taxon>
        <taxon>Craniata</taxon>
        <taxon>Vertebrata</taxon>
        <taxon>Euteleostomi</taxon>
        <taxon>Mammalia</taxon>
        <taxon>Eutheria</taxon>
        <taxon>Laurasiatheria</taxon>
        <taxon>Artiodactyla</taxon>
        <taxon>Ruminantia</taxon>
        <taxon>Pecora</taxon>
        <taxon>Bovidae</taxon>
        <taxon>Bovinae</taxon>
        <taxon>Bos</taxon>
    </lineage>
</organism>
<name>A0ABM4QWN5_BOSIN</name>
<feature type="region of interest" description="Disordered" evidence="1">
    <location>
        <begin position="55"/>
        <end position="97"/>
    </location>
</feature>
<keyword evidence="2" id="KW-1185">Reference proteome</keyword>
<reference evidence="3" key="1">
    <citation type="submission" date="2025-08" db="UniProtKB">
        <authorList>
            <consortium name="RefSeq"/>
        </authorList>
    </citation>
    <scope>IDENTIFICATION</scope>
    <source>
        <tissue evidence="3">Blood</tissue>
    </source>
</reference>
<accession>A0ABM4QWN5</accession>
<protein>
    <submittedName>
        <fullName evidence="3">Uncharacterized protein</fullName>
    </submittedName>
</protein>
<gene>
    <name evidence="3" type="primary">LOC109572661</name>
</gene>
<sequence>MALAQHINSRLGRLSFEYPGSAGAGPQQVAPDTGFSKDADSPIWVPDRLIRHVSASRIPSSTAAATPKEERASSAFAPPASTGNTTDIGATDIGDPG</sequence>
<feature type="region of interest" description="Disordered" evidence="1">
    <location>
        <begin position="18"/>
        <end position="39"/>
    </location>
</feature>
<dbReference type="RefSeq" id="XP_070627714.1">
    <property type="nucleotide sequence ID" value="XM_070771613.1"/>
</dbReference>
<dbReference type="GeneID" id="109572661"/>
<evidence type="ECO:0000256" key="1">
    <source>
        <dbReference type="SAM" id="MobiDB-lite"/>
    </source>
</evidence>